<gene>
    <name evidence="1" type="ORF">ACFFH4_08615</name>
</gene>
<proteinExistence type="predicted"/>
<evidence type="ECO:0000313" key="2">
    <source>
        <dbReference type="Proteomes" id="UP001589833"/>
    </source>
</evidence>
<organism evidence="1 2">
    <name type="scientific">Halalkalibacter alkalisediminis</name>
    <dbReference type="NCBI Taxonomy" id="935616"/>
    <lineage>
        <taxon>Bacteria</taxon>
        <taxon>Bacillati</taxon>
        <taxon>Bacillota</taxon>
        <taxon>Bacilli</taxon>
        <taxon>Bacillales</taxon>
        <taxon>Bacillaceae</taxon>
        <taxon>Halalkalibacter</taxon>
    </lineage>
</organism>
<dbReference type="RefSeq" id="WP_273846055.1">
    <property type="nucleotide sequence ID" value="NZ_JAQQWT010000016.1"/>
</dbReference>
<dbReference type="Proteomes" id="UP001589833">
    <property type="component" value="Unassembled WGS sequence"/>
</dbReference>
<keyword evidence="2" id="KW-1185">Reference proteome</keyword>
<evidence type="ECO:0000313" key="1">
    <source>
        <dbReference type="EMBL" id="MFC0559113.1"/>
    </source>
</evidence>
<reference evidence="1 2" key="1">
    <citation type="submission" date="2024-09" db="EMBL/GenBank/DDBJ databases">
        <authorList>
            <person name="Sun Q."/>
            <person name="Mori K."/>
        </authorList>
    </citation>
    <scope>NUCLEOTIDE SEQUENCE [LARGE SCALE GENOMIC DNA]</scope>
    <source>
        <strain evidence="1 2">NCAIM B.02301</strain>
    </source>
</reference>
<dbReference type="EMBL" id="JBHLTR010000011">
    <property type="protein sequence ID" value="MFC0559113.1"/>
    <property type="molecule type" value="Genomic_DNA"/>
</dbReference>
<accession>A0ABV6NG46</accession>
<comment type="caution">
    <text evidence="1">The sequence shown here is derived from an EMBL/GenBank/DDBJ whole genome shotgun (WGS) entry which is preliminary data.</text>
</comment>
<sequence>MEDAEDEITKEENQQLGMEMIRLEEMDSLKSIDYQDFTYAINTVELYKQARTYDSSRSGYYSCSFGNEKEVVVLDEVCGNNLKIL</sequence>
<protein>
    <submittedName>
        <fullName evidence="1">Uncharacterized protein</fullName>
    </submittedName>
</protein>
<name>A0ABV6NG46_9BACI</name>